<comment type="caution">
    <text evidence="1">The sequence shown here is derived from an EMBL/GenBank/DDBJ whole genome shotgun (WGS) entry which is preliminary data.</text>
</comment>
<sequence>YVKVQNELKTLQVESEDLNYILDQSKELNLHANAIRNKRHELIKENHKRSFKNYEEVMKR</sequence>
<name>A0A9N9IW39_9GLOM</name>
<accession>A0A9N9IW39</accession>
<keyword evidence="2" id="KW-1185">Reference proteome</keyword>
<organism evidence="1 2">
    <name type="scientific">Funneliformis caledonium</name>
    <dbReference type="NCBI Taxonomy" id="1117310"/>
    <lineage>
        <taxon>Eukaryota</taxon>
        <taxon>Fungi</taxon>
        <taxon>Fungi incertae sedis</taxon>
        <taxon>Mucoromycota</taxon>
        <taxon>Glomeromycotina</taxon>
        <taxon>Glomeromycetes</taxon>
        <taxon>Glomerales</taxon>
        <taxon>Glomeraceae</taxon>
        <taxon>Funneliformis</taxon>
    </lineage>
</organism>
<evidence type="ECO:0000313" key="1">
    <source>
        <dbReference type="EMBL" id="CAG8754063.1"/>
    </source>
</evidence>
<gene>
    <name evidence="1" type="ORF">FCALED_LOCUS16487</name>
</gene>
<dbReference type="AlphaFoldDB" id="A0A9N9IW39"/>
<dbReference type="OrthoDB" id="2439771at2759"/>
<reference evidence="1" key="1">
    <citation type="submission" date="2021-06" db="EMBL/GenBank/DDBJ databases">
        <authorList>
            <person name="Kallberg Y."/>
            <person name="Tangrot J."/>
            <person name="Rosling A."/>
        </authorList>
    </citation>
    <scope>NUCLEOTIDE SEQUENCE</scope>
    <source>
        <strain evidence="1">UK204</strain>
    </source>
</reference>
<protein>
    <submittedName>
        <fullName evidence="1">2095_t:CDS:1</fullName>
    </submittedName>
</protein>
<proteinExistence type="predicted"/>
<dbReference type="EMBL" id="CAJVPQ010019484">
    <property type="protein sequence ID" value="CAG8754063.1"/>
    <property type="molecule type" value="Genomic_DNA"/>
</dbReference>
<evidence type="ECO:0000313" key="2">
    <source>
        <dbReference type="Proteomes" id="UP000789570"/>
    </source>
</evidence>
<feature type="non-terminal residue" evidence="1">
    <location>
        <position position="60"/>
    </location>
</feature>
<dbReference type="Proteomes" id="UP000789570">
    <property type="component" value="Unassembled WGS sequence"/>
</dbReference>